<name>A0AAV4EYV4_9GAST</name>
<proteinExistence type="predicted"/>
<keyword evidence="1" id="KW-0812">Transmembrane</keyword>
<keyword evidence="1" id="KW-0472">Membrane</keyword>
<reference evidence="2 3" key="1">
    <citation type="journal article" date="2021" name="Elife">
        <title>Chloroplast acquisition without the gene transfer in kleptoplastic sea slugs, Plakobranchus ocellatus.</title>
        <authorList>
            <person name="Maeda T."/>
            <person name="Takahashi S."/>
            <person name="Yoshida T."/>
            <person name="Shimamura S."/>
            <person name="Takaki Y."/>
            <person name="Nagai Y."/>
            <person name="Toyoda A."/>
            <person name="Suzuki Y."/>
            <person name="Arimoto A."/>
            <person name="Ishii H."/>
            <person name="Satoh N."/>
            <person name="Nishiyama T."/>
            <person name="Hasebe M."/>
            <person name="Maruyama T."/>
            <person name="Minagawa J."/>
            <person name="Obokata J."/>
            <person name="Shigenobu S."/>
        </authorList>
    </citation>
    <scope>NUCLEOTIDE SEQUENCE [LARGE SCALE GENOMIC DNA]</scope>
</reference>
<gene>
    <name evidence="2" type="ORF">ElyMa_003675900</name>
</gene>
<keyword evidence="1" id="KW-1133">Transmembrane helix</keyword>
<evidence type="ECO:0000256" key="1">
    <source>
        <dbReference type="SAM" id="Phobius"/>
    </source>
</evidence>
<dbReference type="AlphaFoldDB" id="A0AAV4EYV4"/>
<comment type="caution">
    <text evidence="2">The sequence shown here is derived from an EMBL/GenBank/DDBJ whole genome shotgun (WGS) entry which is preliminary data.</text>
</comment>
<sequence>MNQAPVPPPNRLFRLSHSSPFPIGFLMSAALPHTFNFKYLIRPRVIIRGPHFLDLSDHGLLLPTPNSSSMNLTYYYPEIVT</sequence>
<feature type="transmembrane region" description="Helical" evidence="1">
    <location>
        <begin position="20"/>
        <end position="41"/>
    </location>
</feature>
<organism evidence="2 3">
    <name type="scientific">Elysia marginata</name>
    <dbReference type="NCBI Taxonomy" id="1093978"/>
    <lineage>
        <taxon>Eukaryota</taxon>
        <taxon>Metazoa</taxon>
        <taxon>Spiralia</taxon>
        <taxon>Lophotrochozoa</taxon>
        <taxon>Mollusca</taxon>
        <taxon>Gastropoda</taxon>
        <taxon>Heterobranchia</taxon>
        <taxon>Euthyneura</taxon>
        <taxon>Panpulmonata</taxon>
        <taxon>Sacoglossa</taxon>
        <taxon>Placobranchoidea</taxon>
        <taxon>Plakobranchidae</taxon>
        <taxon>Elysia</taxon>
    </lineage>
</organism>
<evidence type="ECO:0000313" key="3">
    <source>
        <dbReference type="Proteomes" id="UP000762676"/>
    </source>
</evidence>
<dbReference type="Proteomes" id="UP000762676">
    <property type="component" value="Unassembled WGS sequence"/>
</dbReference>
<dbReference type="EMBL" id="BMAT01007521">
    <property type="protein sequence ID" value="GFR66137.1"/>
    <property type="molecule type" value="Genomic_DNA"/>
</dbReference>
<evidence type="ECO:0000313" key="2">
    <source>
        <dbReference type="EMBL" id="GFR66137.1"/>
    </source>
</evidence>
<accession>A0AAV4EYV4</accession>
<protein>
    <submittedName>
        <fullName evidence="2">Uncharacterized protein</fullName>
    </submittedName>
</protein>
<keyword evidence="3" id="KW-1185">Reference proteome</keyword>